<dbReference type="GO" id="GO:0043111">
    <property type="term" value="P:replication fork arrest"/>
    <property type="evidence" value="ECO:0007669"/>
    <property type="project" value="TreeGrafter"/>
</dbReference>
<evidence type="ECO:0000256" key="1">
    <source>
        <dbReference type="ARBA" id="ARBA00004123"/>
    </source>
</evidence>
<reference evidence="10" key="1">
    <citation type="submission" date="2024-02" db="UniProtKB">
        <authorList>
            <consortium name="WormBaseParasite"/>
        </authorList>
    </citation>
    <scope>IDENTIFICATION</scope>
</reference>
<feature type="region of interest" description="Disordered" evidence="7">
    <location>
        <begin position="1"/>
        <end position="34"/>
    </location>
</feature>
<dbReference type="WBParaSite" id="MBELARI_LOCUS21761">
    <property type="protein sequence ID" value="MBELARI_LOCUS21761"/>
    <property type="gene ID" value="MBELARI_LOCUS21761"/>
</dbReference>
<dbReference type="GO" id="GO:0000076">
    <property type="term" value="P:DNA replication checkpoint signaling"/>
    <property type="evidence" value="ECO:0007669"/>
    <property type="project" value="UniProtKB-UniRule"/>
</dbReference>
<keyword evidence="4 6" id="KW-0539">Nucleus</keyword>
<evidence type="ECO:0000256" key="5">
    <source>
        <dbReference type="ARBA" id="ARBA00023306"/>
    </source>
</evidence>
<dbReference type="InterPro" id="IPR040038">
    <property type="entry name" value="TIPIN/Csm3/Swi3"/>
</dbReference>
<protein>
    <recommendedName>
        <fullName evidence="6">TIMELESS-interacting protein</fullName>
    </recommendedName>
</protein>
<dbReference type="GO" id="GO:0031297">
    <property type="term" value="P:replication fork processing"/>
    <property type="evidence" value="ECO:0007669"/>
    <property type="project" value="UniProtKB-UniRule"/>
</dbReference>
<dbReference type="Proteomes" id="UP000887575">
    <property type="component" value="Unassembled WGS sequence"/>
</dbReference>
<name>A0AAF3F5W7_9BILA</name>
<dbReference type="Pfam" id="PF07962">
    <property type="entry name" value="Swi3"/>
    <property type="match status" value="1"/>
</dbReference>
<dbReference type="GO" id="GO:0006974">
    <property type="term" value="P:DNA damage response"/>
    <property type="evidence" value="ECO:0007669"/>
    <property type="project" value="UniProtKB-KW"/>
</dbReference>
<dbReference type="GO" id="GO:0003677">
    <property type="term" value="F:DNA binding"/>
    <property type="evidence" value="ECO:0007669"/>
    <property type="project" value="TreeGrafter"/>
</dbReference>
<proteinExistence type="inferred from homology"/>
<keyword evidence="9" id="KW-1185">Reference proteome</keyword>
<evidence type="ECO:0000313" key="9">
    <source>
        <dbReference type="Proteomes" id="UP000887575"/>
    </source>
</evidence>
<evidence type="ECO:0000256" key="2">
    <source>
        <dbReference type="ARBA" id="ARBA00006075"/>
    </source>
</evidence>
<feature type="compositionally biased region" description="Acidic residues" evidence="7">
    <location>
        <begin position="1"/>
        <end position="27"/>
    </location>
</feature>
<dbReference type="PANTHER" id="PTHR13220:SF11">
    <property type="entry name" value="TIMELESS-INTERACTING PROTEIN"/>
    <property type="match status" value="1"/>
</dbReference>
<keyword evidence="5 6" id="KW-0131">Cell cycle</keyword>
<evidence type="ECO:0000256" key="6">
    <source>
        <dbReference type="RuleBase" id="RU366049"/>
    </source>
</evidence>
<organism evidence="9 10">
    <name type="scientific">Mesorhabditis belari</name>
    <dbReference type="NCBI Taxonomy" id="2138241"/>
    <lineage>
        <taxon>Eukaryota</taxon>
        <taxon>Metazoa</taxon>
        <taxon>Ecdysozoa</taxon>
        <taxon>Nematoda</taxon>
        <taxon>Chromadorea</taxon>
        <taxon>Rhabditida</taxon>
        <taxon>Rhabditina</taxon>
        <taxon>Rhabditomorpha</taxon>
        <taxon>Rhabditoidea</taxon>
        <taxon>Rhabditidae</taxon>
        <taxon>Mesorhabditinae</taxon>
        <taxon>Mesorhabditis</taxon>
    </lineage>
</organism>
<accession>A0AAF3F5W7</accession>
<evidence type="ECO:0000259" key="8">
    <source>
        <dbReference type="Pfam" id="PF07962"/>
    </source>
</evidence>
<keyword evidence="3 6" id="KW-0227">DNA damage</keyword>
<evidence type="ECO:0000256" key="4">
    <source>
        <dbReference type="ARBA" id="ARBA00023242"/>
    </source>
</evidence>
<dbReference type="AlphaFoldDB" id="A0AAF3F5W7"/>
<evidence type="ECO:0000256" key="7">
    <source>
        <dbReference type="SAM" id="MobiDB-lite"/>
    </source>
</evidence>
<dbReference type="InterPro" id="IPR012923">
    <property type="entry name" value="Csm3"/>
</dbReference>
<feature type="region of interest" description="Disordered" evidence="7">
    <location>
        <begin position="171"/>
        <end position="210"/>
    </location>
</feature>
<comment type="similarity">
    <text evidence="2 6">Belongs to the CSM3 family.</text>
</comment>
<dbReference type="GO" id="GO:0031298">
    <property type="term" value="C:replication fork protection complex"/>
    <property type="evidence" value="ECO:0007669"/>
    <property type="project" value="TreeGrafter"/>
</dbReference>
<comment type="subcellular location">
    <subcellularLocation>
        <location evidence="1 6">Nucleus</location>
    </subcellularLocation>
</comment>
<sequence>MGDFEIDDFFGNDNLGDEPTVEEEEDRENAVDSLFAEEKKEDLAKKKPKRKIPDAARFNEALLMGPKGIKHLSELCQTFKFDQKAGPYQNLENVMKLYQHWAHVMYPKFKFEDTVAQCEKLGGKRAIKIYMERMRQGMTMSPEEFDQLHGKSNEREEDEERTMELDTFSKSIFAEESTDQYPEPSTKPKSNQVDEPVAASAPRVLTEEERRKVAENRLRALQIREQKQKEKELAAKMAEEEEARYAEVAEEAVLVDVSPPPEAMQDEMLDEENIMNELGF</sequence>
<feature type="domain" description="Chromosome segregation in meiosis protein 3" evidence="8">
    <location>
        <begin position="58"/>
        <end position="138"/>
    </location>
</feature>
<comment type="function">
    <text evidence="6">Plays an important role in the control of DNA replication and the maintenance of replication fork stability.</text>
</comment>
<evidence type="ECO:0000313" key="10">
    <source>
        <dbReference type="WBParaSite" id="MBELARI_LOCUS21761"/>
    </source>
</evidence>
<evidence type="ECO:0000256" key="3">
    <source>
        <dbReference type="ARBA" id="ARBA00022763"/>
    </source>
</evidence>
<dbReference type="PANTHER" id="PTHR13220">
    <property type="entry name" value="TIMELESS INTERACTING-RELATED"/>
    <property type="match status" value="1"/>
</dbReference>